<evidence type="ECO:0000256" key="1">
    <source>
        <dbReference type="ARBA" id="ARBA00004141"/>
    </source>
</evidence>
<accession>A0A0H5BYE0</accession>
<dbReference type="SUPFAM" id="SSF48317">
    <property type="entry name" value="Acid phosphatase/Vanadium-dependent haloperoxidase"/>
    <property type="match status" value="1"/>
</dbReference>
<sequence length="336" mass="38069">MTVRRTKDTIIKIKNCKFSLLSVLSYLFDWLIYTAVLVFALCYQKKSPRYHEFALDDNSLSFTYYDDENVAVSPQLLLIISIVLPLVQIITNFAFTCHCISRRLWNLHMALLGFFAAHVLQCSVVSVLNINCGLPRPDLIQRCMPSDYSLAPIGMLSNVAICSNPDITIINDGFKSFPSSYAAISFTSATFASLIVAAKFKVFDKRGILFKLLIFVLPYATALYLSTTQISDNRYSLLDSIFGTLIGIACGLIGYHIYFPWFLETNCKGMAFPPRRLCHKSGKFWRISHDDSFEYDDDAMFIDDETTGEETSDTSLEPPRSIRSKKSRPSSSRFRV</sequence>
<feature type="transmembrane region" description="Helical" evidence="7">
    <location>
        <begin position="237"/>
        <end position="258"/>
    </location>
</feature>
<evidence type="ECO:0000256" key="2">
    <source>
        <dbReference type="ARBA" id="ARBA00008816"/>
    </source>
</evidence>
<feature type="transmembrane region" description="Helical" evidence="7">
    <location>
        <begin position="181"/>
        <end position="200"/>
    </location>
</feature>
<comment type="subcellular location">
    <subcellularLocation>
        <location evidence="1">Membrane</location>
        <topology evidence="1">Multi-pass membrane protein</topology>
    </subcellularLocation>
</comment>
<evidence type="ECO:0000313" key="10">
    <source>
        <dbReference type="Proteomes" id="UP000038830"/>
    </source>
</evidence>
<feature type="transmembrane region" description="Helical" evidence="7">
    <location>
        <begin position="20"/>
        <end position="41"/>
    </location>
</feature>
<dbReference type="InterPro" id="IPR043216">
    <property type="entry name" value="PAP-like"/>
</dbReference>
<dbReference type="EMBL" id="CDQK01000001">
    <property type="protein sequence ID" value="CEP20381.1"/>
    <property type="molecule type" value="Genomic_DNA"/>
</dbReference>
<evidence type="ECO:0000313" key="9">
    <source>
        <dbReference type="EMBL" id="CEP20381.1"/>
    </source>
</evidence>
<keyword evidence="5 7" id="KW-0472">Membrane</keyword>
<protein>
    <submittedName>
        <fullName evidence="9">DPP4 protein</fullName>
    </submittedName>
</protein>
<evidence type="ECO:0000256" key="5">
    <source>
        <dbReference type="ARBA" id="ARBA00023136"/>
    </source>
</evidence>
<evidence type="ECO:0000256" key="4">
    <source>
        <dbReference type="ARBA" id="ARBA00022989"/>
    </source>
</evidence>
<comment type="similarity">
    <text evidence="2">Belongs to the PA-phosphatase related phosphoesterase family.</text>
</comment>
<dbReference type="PANTHER" id="PTHR10165:SF192">
    <property type="entry name" value="PHOSPHATIDIC ACID PHOSPHATASE TYPE 2_HALOPEROXIDASE DOMAIN-CONTAINING PROTEIN"/>
    <property type="match status" value="1"/>
</dbReference>
<feature type="region of interest" description="Disordered" evidence="6">
    <location>
        <begin position="306"/>
        <end position="336"/>
    </location>
</feature>
<dbReference type="Proteomes" id="UP000038830">
    <property type="component" value="Unassembled WGS sequence"/>
</dbReference>
<feature type="transmembrane region" description="Helical" evidence="7">
    <location>
        <begin position="107"/>
        <end position="128"/>
    </location>
</feature>
<dbReference type="GO" id="GO:0008195">
    <property type="term" value="F:phosphatidate phosphatase activity"/>
    <property type="evidence" value="ECO:0007669"/>
    <property type="project" value="TreeGrafter"/>
</dbReference>
<keyword evidence="3 7" id="KW-0812">Transmembrane</keyword>
<evidence type="ECO:0000256" key="6">
    <source>
        <dbReference type="SAM" id="MobiDB-lite"/>
    </source>
</evidence>
<dbReference type="GO" id="GO:0046839">
    <property type="term" value="P:phospholipid dephosphorylation"/>
    <property type="evidence" value="ECO:0007669"/>
    <property type="project" value="TreeGrafter"/>
</dbReference>
<dbReference type="Pfam" id="PF01569">
    <property type="entry name" value="PAP2"/>
    <property type="match status" value="1"/>
</dbReference>
<dbReference type="PANTHER" id="PTHR10165">
    <property type="entry name" value="LIPID PHOSPHATE PHOSPHATASE"/>
    <property type="match status" value="1"/>
</dbReference>
<feature type="transmembrane region" description="Helical" evidence="7">
    <location>
        <begin position="76"/>
        <end position="95"/>
    </location>
</feature>
<feature type="compositionally biased region" description="Basic residues" evidence="6">
    <location>
        <begin position="322"/>
        <end position="336"/>
    </location>
</feature>
<keyword evidence="4 7" id="KW-1133">Transmembrane helix</keyword>
<organism evidence="9 10">
    <name type="scientific">Cyberlindnera jadinii (strain ATCC 18201 / CBS 1600 / BCRC 20928 / JCM 3617 / NBRC 0987 / NRRL Y-1542)</name>
    <name type="common">Torula yeast</name>
    <name type="synonym">Candida utilis</name>
    <dbReference type="NCBI Taxonomy" id="983966"/>
    <lineage>
        <taxon>Eukaryota</taxon>
        <taxon>Fungi</taxon>
        <taxon>Dikarya</taxon>
        <taxon>Ascomycota</taxon>
        <taxon>Saccharomycotina</taxon>
        <taxon>Saccharomycetes</taxon>
        <taxon>Phaffomycetales</taxon>
        <taxon>Phaffomycetaceae</taxon>
        <taxon>Cyberlindnera</taxon>
    </lineage>
</organism>
<evidence type="ECO:0000256" key="3">
    <source>
        <dbReference type="ARBA" id="ARBA00022692"/>
    </source>
</evidence>
<gene>
    <name evidence="9" type="primary">DPP4</name>
    <name evidence="9" type="ORF">BN1211_0222</name>
</gene>
<proteinExistence type="inferred from homology"/>
<dbReference type="GO" id="GO:0006644">
    <property type="term" value="P:phospholipid metabolic process"/>
    <property type="evidence" value="ECO:0007669"/>
    <property type="project" value="InterPro"/>
</dbReference>
<feature type="transmembrane region" description="Helical" evidence="7">
    <location>
        <begin position="207"/>
        <end position="225"/>
    </location>
</feature>
<dbReference type="Gene3D" id="1.20.144.10">
    <property type="entry name" value="Phosphatidic acid phosphatase type 2/haloperoxidase"/>
    <property type="match status" value="1"/>
</dbReference>
<evidence type="ECO:0000256" key="7">
    <source>
        <dbReference type="SAM" id="Phobius"/>
    </source>
</evidence>
<dbReference type="InterPro" id="IPR036938">
    <property type="entry name" value="PAP2/HPO_sf"/>
</dbReference>
<dbReference type="InterPro" id="IPR000326">
    <property type="entry name" value="PAP2/HPO"/>
</dbReference>
<dbReference type="AlphaFoldDB" id="A0A0H5BYE0"/>
<reference evidence="10" key="1">
    <citation type="journal article" date="2015" name="J. Biotechnol.">
        <title>The structure of the Cyberlindnera jadinii genome and its relation to Candida utilis analyzed by the occurrence of single nucleotide polymorphisms.</title>
        <authorList>
            <person name="Rupp O."/>
            <person name="Brinkrolf K."/>
            <person name="Buerth C."/>
            <person name="Kunigo M."/>
            <person name="Schneider J."/>
            <person name="Jaenicke S."/>
            <person name="Goesmann A."/>
            <person name="Puehler A."/>
            <person name="Jaeger K.-E."/>
            <person name="Ernst J.F."/>
        </authorList>
    </citation>
    <scope>NUCLEOTIDE SEQUENCE [LARGE SCALE GENOMIC DNA]</scope>
    <source>
        <strain evidence="10">ATCC 18201 / CBS 1600 / BCRC 20928 / JCM 3617 / NBRC 0987 / NRRL Y-1542</strain>
    </source>
</reference>
<feature type="domain" description="Phosphatidic acid phosphatase type 2/haloperoxidase" evidence="8">
    <location>
        <begin position="112"/>
        <end position="259"/>
    </location>
</feature>
<dbReference type="GO" id="GO:0016020">
    <property type="term" value="C:membrane"/>
    <property type="evidence" value="ECO:0007669"/>
    <property type="project" value="UniProtKB-SubCell"/>
</dbReference>
<name>A0A0H5BYE0_CYBJN</name>
<evidence type="ECO:0000259" key="8">
    <source>
        <dbReference type="Pfam" id="PF01569"/>
    </source>
</evidence>